<accession>A0A1H8SQ92</accession>
<dbReference type="OrthoDB" id="7359418at2"/>
<feature type="region of interest" description="Disordered" evidence="1">
    <location>
        <begin position="29"/>
        <end position="57"/>
    </location>
</feature>
<dbReference type="AlphaFoldDB" id="A0A1H8SQ92"/>
<gene>
    <name evidence="2" type="ORF">SAMN05444123_10521</name>
</gene>
<reference evidence="3" key="1">
    <citation type="submission" date="2016-10" db="EMBL/GenBank/DDBJ databases">
        <authorList>
            <person name="Varghese N."/>
            <person name="Submissions S."/>
        </authorList>
    </citation>
    <scope>NUCLEOTIDE SEQUENCE [LARGE SCALE GENOMIC DNA]</scope>
    <source>
        <strain evidence="3">DSM 123</strain>
    </source>
</reference>
<evidence type="ECO:0000313" key="2">
    <source>
        <dbReference type="EMBL" id="SEO80811.1"/>
    </source>
</evidence>
<dbReference type="RefSeq" id="WP_092683771.1">
    <property type="nucleotide sequence ID" value="NZ_FODT01000005.1"/>
</dbReference>
<evidence type="ECO:0000313" key="3">
    <source>
        <dbReference type="Proteomes" id="UP000199615"/>
    </source>
</evidence>
<protein>
    <submittedName>
        <fullName evidence="2">Uncharacterized protein</fullName>
    </submittedName>
</protein>
<keyword evidence="3" id="KW-1185">Reference proteome</keyword>
<organism evidence="2 3">
    <name type="scientific">Rhodopseudomonas pseudopalustris</name>
    <dbReference type="NCBI Taxonomy" id="1513892"/>
    <lineage>
        <taxon>Bacteria</taxon>
        <taxon>Pseudomonadati</taxon>
        <taxon>Pseudomonadota</taxon>
        <taxon>Alphaproteobacteria</taxon>
        <taxon>Hyphomicrobiales</taxon>
        <taxon>Nitrobacteraceae</taxon>
        <taxon>Rhodopseudomonas</taxon>
    </lineage>
</organism>
<dbReference type="EMBL" id="FODT01000005">
    <property type="protein sequence ID" value="SEO80811.1"/>
    <property type="molecule type" value="Genomic_DNA"/>
</dbReference>
<proteinExistence type="predicted"/>
<feature type="compositionally biased region" description="Basic and acidic residues" evidence="1">
    <location>
        <begin position="30"/>
        <end position="40"/>
    </location>
</feature>
<evidence type="ECO:0000256" key="1">
    <source>
        <dbReference type="SAM" id="MobiDB-lite"/>
    </source>
</evidence>
<feature type="compositionally biased region" description="Acidic residues" evidence="1">
    <location>
        <begin position="41"/>
        <end position="57"/>
    </location>
</feature>
<dbReference type="Proteomes" id="UP000199615">
    <property type="component" value="Unassembled WGS sequence"/>
</dbReference>
<sequence>MTSTLREEMRTNAVDVTRRRVQRSYQPLCKDIEEATHEAPDEQEAPPEEVDEASEEEDVFDPWIVASFGELIRSAFTDAPFALVPCRVNGEPSACIALTKGRGRKLWVQPLFVAVTASIAVTGRDDPPEPSDTG</sequence>
<name>A0A1H8SQ92_9BRAD</name>